<dbReference type="Pfam" id="PF05685">
    <property type="entry name" value="Uma2"/>
    <property type="match status" value="1"/>
</dbReference>
<name>A0ABZ2L9P1_9BACT</name>
<keyword evidence="2" id="KW-0540">Nuclease</keyword>
<feature type="domain" description="Putative restriction endonuclease" evidence="1">
    <location>
        <begin position="40"/>
        <end position="208"/>
    </location>
</feature>
<protein>
    <submittedName>
        <fullName evidence="2">Uma2 family endonuclease</fullName>
    </submittedName>
</protein>
<dbReference type="Gene3D" id="3.90.1570.10">
    <property type="entry name" value="tt1808, chain A"/>
    <property type="match status" value="1"/>
</dbReference>
<dbReference type="InterPro" id="IPR012296">
    <property type="entry name" value="Nuclease_put_TT1808"/>
</dbReference>
<proteinExistence type="predicted"/>
<evidence type="ECO:0000259" key="1">
    <source>
        <dbReference type="Pfam" id="PF05685"/>
    </source>
</evidence>
<dbReference type="EMBL" id="CP089983">
    <property type="protein sequence ID" value="WXB06526.1"/>
    <property type="molecule type" value="Genomic_DNA"/>
</dbReference>
<dbReference type="PANTHER" id="PTHR34107:SF4">
    <property type="entry name" value="SLL1222 PROTEIN"/>
    <property type="match status" value="1"/>
</dbReference>
<dbReference type="Proteomes" id="UP001374803">
    <property type="component" value="Chromosome"/>
</dbReference>
<dbReference type="RefSeq" id="WP_394836175.1">
    <property type="nucleotide sequence ID" value="NZ_CP089983.1"/>
</dbReference>
<sequence length="224" mass="25588">MREFRGFSIGIRGAIDSGMTHNSAMDYAGNIGRTEGPHTWEEFLDLDDDDRRELIDGEFVEIEGMPGIEHEYTVAELIYYLKAWVKSRREGPVLASGYKVRITNKRGVMPDLQFFMKDNPNRQQSRGLSIGRPDLAVEVISPGSSNYDRVKKFNWYADIGVPEYWIVHPIKHTFQQFVLKDGHYVAMASLADDEVFRSETFPGLEIPLAELWLPPDQEDEAGTK</sequence>
<keyword evidence="2" id="KW-0378">Hydrolase</keyword>
<organism evidence="2 3">
    <name type="scientific">Pendulispora rubella</name>
    <dbReference type="NCBI Taxonomy" id="2741070"/>
    <lineage>
        <taxon>Bacteria</taxon>
        <taxon>Pseudomonadati</taxon>
        <taxon>Myxococcota</taxon>
        <taxon>Myxococcia</taxon>
        <taxon>Myxococcales</taxon>
        <taxon>Sorangiineae</taxon>
        <taxon>Pendulisporaceae</taxon>
        <taxon>Pendulispora</taxon>
    </lineage>
</organism>
<gene>
    <name evidence="2" type="ORF">LVJ94_04615</name>
</gene>
<evidence type="ECO:0000313" key="2">
    <source>
        <dbReference type="EMBL" id="WXB06526.1"/>
    </source>
</evidence>
<evidence type="ECO:0000313" key="3">
    <source>
        <dbReference type="Proteomes" id="UP001374803"/>
    </source>
</evidence>
<dbReference type="CDD" id="cd06260">
    <property type="entry name" value="DUF820-like"/>
    <property type="match status" value="1"/>
</dbReference>
<reference evidence="2" key="1">
    <citation type="submission" date="2021-12" db="EMBL/GenBank/DDBJ databases">
        <title>Discovery of the Pendulisporaceae a myxobacterial family with distinct sporulation behavior and unique specialized metabolism.</title>
        <authorList>
            <person name="Garcia R."/>
            <person name="Popoff A."/>
            <person name="Bader C.D."/>
            <person name="Loehr J."/>
            <person name="Walesch S."/>
            <person name="Walt C."/>
            <person name="Boldt J."/>
            <person name="Bunk B."/>
            <person name="Haeckl F.J.F.P.J."/>
            <person name="Gunesch A.P."/>
            <person name="Birkelbach J."/>
            <person name="Nuebel U."/>
            <person name="Pietschmann T."/>
            <person name="Bach T."/>
            <person name="Mueller R."/>
        </authorList>
    </citation>
    <scope>NUCLEOTIDE SEQUENCE</scope>
    <source>
        <strain evidence="2">MSr11367</strain>
    </source>
</reference>
<dbReference type="SUPFAM" id="SSF52980">
    <property type="entry name" value="Restriction endonuclease-like"/>
    <property type="match status" value="1"/>
</dbReference>
<dbReference type="InterPro" id="IPR011335">
    <property type="entry name" value="Restrct_endonuc-II-like"/>
</dbReference>
<keyword evidence="3" id="KW-1185">Reference proteome</keyword>
<keyword evidence="2" id="KW-0255">Endonuclease</keyword>
<dbReference type="PANTHER" id="PTHR34107">
    <property type="entry name" value="SLL0198 PROTEIN-RELATED"/>
    <property type="match status" value="1"/>
</dbReference>
<dbReference type="GO" id="GO:0004519">
    <property type="term" value="F:endonuclease activity"/>
    <property type="evidence" value="ECO:0007669"/>
    <property type="project" value="UniProtKB-KW"/>
</dbReference>
<accession>A0ABZ2L9P1</accession>
<dbReference type="InterPro" id="IPR008538">
    <property type="entry name" value="Uma2"/>
</dbReference>